<evidence type="ECO:0000313" key="2">
    <source>
        <dbReference type="Proteomes" id="UP001180020"/>
    </source>
</evidence>
<dbReference type="Proteomes" id="UP001180020">
    <property type="component" value="Unassembled WGS sequence"/>
</dbReference>
<dbReference type="AlphaFoldDB" id="A0AAV9D554"/>
<organism evidence="1 2">
    <name type="scientific">Acorus calamus</name>
    <name type="common">Sweet flag</name>
    <dbReference type="NCBI Taxonomy" id="4465"/>
    <lineage>
        <taxon>Eukaryota</taxon>
        <taxon>Viridiplantae</taxon>
        <taxon>Streptophyta</taxon>
        <taxon>Embryophyta</taxon>
        <taxon>Tracheophyta</taxon>
        <taxon>Spermatophyta</taxon>
        <taxon>Magnoliopsida</taxon>
        <taxon>Liliopsida</taxon>
        <taxon>Acoraceae</taxon>
        <taxon>Acorus</taxon>
    </lineage>
</organism>
<accession>A0AAV9D554</accession>
<name>A0AAV9D554_ACOCL</name>
<dbReference type="EMBL" id="JAUJYO010000015">
    <property type="protein sequence ID" value="KAK1296335.1"/>
    <property type="molecule type" value="Genomic_DNA"/>
</dbReference>
<reference evidence="1" key="2">
    <citation type="submission" date="2023-06" db="EMBL/GenBank/DDBJ databases">
        <authorList>
            <person name="Ma L."/>
            <person name="Liu K.-W."/>
            <person name="Li Z."/>
            <person name="Hsiao Y.-Y."/>
            <person name="Qi Y."/>
            <person name="Fu T."/>
            <person name="Tang G."/>
            <person name="Zhang D."/>
            <person name="Sun W.-H."/>
            <person name="Liu D.-K."/>
            <person name="Li Y."/>
            <person name="Chen G.-Z."/>
            <person name="Liu X.-D."/>
            <person name="Liao X.-Y."/>
            <person name="Jiang Y.-T."/>
            <person name="Yu X."/>
            <person name="Hao Y."/>
            <person name="Huang J."/>
            <person name="Zhao X.-W."/>
            <person name="Ke S."/>
            <person name="Chen Y.-Y."/>
            <person name="Wu W.-L."/>
            <person name="Hsu J.-L."/>
            <person name="Lin Y.-F."/>
            <person name="Huang M.-D."/>
            <person name="Li C.-Y."/>
            <person name="Huang L."/>
            <person name="Wang Z.-W."/>
            <person name="Zhao X."/>
            <person name="Zhong W.-Y."/>
            <person name="Peng D.-H."/>
            <person name="Ahmad S."/>
            <person name="Lan S."/>
            <person name="Zhang J.-S."/>
            <person name="Tsai W.-C."/>
            <person name="Van De Peer Y."/>
            <person name="Liu Z.-J."/>
        </authorList>
    </citation>
    <scope>NUCLEOTIDE SEQUENCE</scope>
    <source>
        <strain evidence="1">CP</strain>
        <tissue evidence="1">Leaves</tissue>
    </source>
</reference>
<comment type="caution">
    <text evidence="1">The sequence shown here is derived from an EMBL/GenBank/DDBJ whole genome shotgun (WGS) entry which is preliminary data.</text>
</comment>
<gene>
    <name evidence="1" type="ORF">QJS10_CPB15g00632</name>
</gene>
<reference evidence="1" key="1">
    <citation type="journal article" date="2023" name="Nat. Commun.">
        <title>Diploid and tetraploid genomes of Acorus and the evolution of monocots.</title>
        <authorList>
            <person name="Ma L."/>
            <person name="Liu K.W."/>
            <person name="Li Z."/>
            <person name="Hsiao Y.Y."/>
            <person name="Qi Y."/>
            <person name="Fu T."/>
            <person name="Tang G.D."/>
            <person name="Zhang D."/>
            <person name="Sun W.H."/>
            <person name="Liu D.K."/>
            <person name="Li Y."/>
            <person name="Chen G.Z."/>
            <person name="Liu X.D."/>
            <person name="Liao X.Y."/>
            <person name="Jiang Y.T."/>
            <person name="Yu X."/>
            <person name="Hao Y."/>
            <person name="Huang J."/>
            <person name="Zhao X.W."/>
            <person name="Ke S."/>
            <person name="Chen Y.Y."/>
            <person name="Wu W.L."/>
            <person name="Hsu J.L."/>
            <person name="Lin Y.F."/>
            <person name="Huang M.D."/>
            <person name="Li C.Y."/>
            <person name="Huang L."/>
            <person name="Wang Z.W."/>
            <person name="Zhao X."/>
            <person name="Zhong W.Y."/>
            <person name="Peng D.H."/>
            <person name="Ahmad S."/>
            <person name="Lan S."/>
            <person name="Zhang J.S."/>
            <person name="Tsai W.C."/>
            <person name="Van de Peer Y."/>
            <person name="Liu Z.J."/>
        </authorList>
    </citation>
    <scope>NUCLEOTIDE SEQUENCE</scope>
    <source>
        <strain evidence="1">CP</strain>
    </source>
</reference>
<evidence type="ECO:0000313" key="1">
    <source>
        <dbReference type="EMBL" id="KAK1296335.1"/>
    </source>
</evidence>
<evidence type="ECO:0008006" key="3">
    <source>
        <dbReference type="Google" id="ProtNLM"/>
    </source>
</evidence>
<sequence length="345" mass="39488">MDEAVLGFCLSDVIMDGQWFAEVLRRVLPEYWVNLIVQQPVPRCSGDGCRRWVWEGNYSDTPSTKDIYNQISQVSMFQLEASWKVFLRIPVFPKVQIFMWKLAWDRLPTRSVLDQMVCWQLIPVNLRPSSIVWQASNWLEAFTDKYWNQDSAGHLKRILMCLLMWCIWKMRNAVLFHNQRSNAKVTVLKALTLFKECAQWKQDKLNFKVKDWVLQENFEDLLCNNPIERQREPILGEPVFIITDGSVNTITRAAGAAFVLVGSNGQVFGAGFAGWSWSSPSRMEAEGIRLGVQVARMKELINLLLGSMVPPMVLQQVVEKKIGGYPASTVAKENMVTAVPPPMKD</sequence>
<proteinExistence type="predicted"/>
<keyword evidence="2" id="KW-1185">Reference proteome</keyword>
<protein>
    <recommendedName>
        <fullName evidence="3">Reverse transcriptase zinc-binding domain-containing protein</fullName>
    </recommendedName>
</protein>